<keyword evidence="5 7" id="KW-1133">Transmembrane helix</keyword>
<evidence type="ECO:0000259" key="8">
    <source>
        <dbReference type="PROSITE" id="PS50928"/>
    </source>
</evidence>
<dbReference type="PANTHER" id="PTHR30193:SF37">
    <property type="entry name" value="INNER MEMBRANE ABC TRANSPORTER PERMEASE PROTEIN YCJO"/>
    <property type="match status" value="1"/>
</dbReference>
<dbReference type="Pfam" id="PF00528">
    <property type="entry name" value="BPD_transp_1"/>
    <property type="match status" value="1"/>
</dbReference>
<feature type="transmembrane region" description="Helical" evidence="7">
    <location>
        <begin position="136"/>
        <end position="156"/>
    </location>
</feature>
<comment type="similarity">
    <text evidence="7">Belongs to the binding-protein-dependent transport system permease family.</text>
</comment>
<name>A0ABW5R8G8_9BACL</name>
<keyword evidence="3" id="KW-1003">Cell membrane</keyword>
<feature type="domain" description="ABC transmembrane type-1" evidence="8">
    <location>
        <begin position="97"/>
        <end position="313"/>
    </location>
</feature>
<feature type="transmembrane region" description="Helical" evidence="7">
    <location>
        <begin position="101"/>
        <end position="124"/>
    </location>
</feature>
<dbReference type="CDD" id="cd06261">
    <property type="entry name" value="TM_PBP2"/>
    <property type="match status" value="1"/>
</dbReference>
<keyword evidence="2 7" id="KW-0813">Transport</keyword>
<evidence type="ECO:0000256" key="7">
    <source>
        <dbReference type="RuleBase" id="RU363032"/>
    </source>
</evidence>
<gene>
    <name evidence="9" type="ORF">ACFSUC_06870</name>
</gene>
<feature type="transmembrane region" description="Helical" evidence="7">
    <location>
        <begin position="235"/>
        <end position="260"/>
    </location>
</feature>
<evidence type="ECO:0000256" key="4">
    <source>
        <dbReference type="ARBA" id="ARBA00022692"/>
    </source>
</evidence>
<dbReference type="InterPro" id="IPR000515">
    <property type="entry name" value="MetI-like"/>
</dbReference>
<comment type="subcellular location">
    <subcellularLocation>
        <location evidence="1 7">Cell membrane</location>
        <topology evidence="1 7">Multi-pass membrane protein</topology>
    </subcellularLocation>
</comment>
<dbReference type="InterPro" id="IPR051393">
    <property type="entry name" value="ABC_transporter_permease"/>
</dbReference>
<dbReference type="PANTHER" id="PTHR30193">
    <property type="entry name" value="ABC TRANSPORTER PERMEASE PROTEIN"/>
    <property type="match status" value="1"/>
</dbReference>
<evidence type="ECO:0000256" key="6">
    <source>
        <dbReference type="ARBA" id="ARBA00023136"/>
    </source>
</evidence>
<sequence length="323" mass="36781">MTSLTPGMQSEPTFREKKSFKDAFKKGVRQWLKVLPFVILGFIGTSVFVIYPLVKGIIMSFQDYKIMPGQKSEWVGFAHYVDAFTDPIKSRAFFQAIKNTILNTVFTVPINWFLAVFFAVLINAKFVKYKIAFRTIYYLPIITSWIVVAYLFRFLFAAGENGIVNFMLLNVGIIDTPINWLGNYWTAMMVIWTFHIWKTVGWGIVIYLAALQGIPKSLYEAANIDGANGIQQFRFITLPMLAPVTIFIVINLIMGAFNIFPQVYFLTKGGPMGQTEVLPSLIYKQAFTSMNFGYASAMGVMMGLTIFIITYTQMRKIGKQKFL</sequence>
<feature type="transmembrane region" description="Helical" evidence="7">
    <location>
        <begin position="194"/>
        <end position="214"/>
    </location>
</feature>
<feature type="transmembrane region" description="Helical" evidence="7">
    <location>
        <begin position="292"/>
        <end position="311"/>
    </location>
</feature>
<dbReference type="Gene3D" id="1.10.3720.10">
    <property type="entry name" value="MetI-like"/>
    <property type="match status" value="1"/>
</dbReference>
<protein>
    <submittedName>
        <fullName evidence="9">Carbohydrate ABC transporter permease</fullName>
    </submittedName>
</protein>
<dbReference type="RefSeq" id="WP_379928779.1">
    <property type="nucleotide sequence ID" value="NZ_JBHUMM010000010.1"/>
</dbReference>
<comment type="caution">
    <text evidence="9">The sequence shown here is derived from an EMBL/GenBank/DDBJ whole genome shotgun (WGS) entry which is preliminary data.</text>
</comment>
<evidence type="ECO:0000313" key="9">
    <source>
        <dbReference type="EMBL" id="MFD2671326.1"/>
    </source>
</evidence>
<evidence type="ECO:0000256" key="2">
    <source>
        <dbReference type="ARBA" id="ARBA00022448"/>
    </source>
</evidence>
<keyword evidence="6 7" id="KW-0472">Membrane</keyword>
<proteinExistence type="inferred from homology"/>
<reference evidence="10" key="1">
    <citation type="journal article" date="2019" name="Int. J. Syst. Evol. Microbiol.">
        <title>The Global Catalogue of Microorganisms (GCM) 10K type strain sequencing project: providing services to taxonomists for standard genome sequencing and annotation.</title>
        <authorList>
            <consortium name="The Broad Institute Genomics Platform"/>
            <consortium name="The Broad Institute Genome Sequencing Center for Infectious Disease"/>
            <person name="Wu L."/>
            <person name="Ma J."/>
        </authorList>
    </citation>
    <scope>NUCLEOTIDE SEQUENCE [LARGE SCALE GENOMIC DNA]</scope>
    <source>
        <strain evidence="10">KCTC 33676</strain>
    </source>
</reference>
<dbReference type="InterPro" id="IPR035906">
    <property type="entry name" value="MetI-like_sf"/>
</dbReference>
<accession>A0ABW5R8G8</accession>
<evidence type="ECO:0000256" key="5">
    <source>
        <dbReference type="ARBA" id="ARBA00022989"/>
    </source>
</evidence>
<keyword evidence="10" id="KW-1185">Reference proteome</keyword>
<dbReference type="Proteomes" id="UP001597497">
    <property type="component" value="Unassembled WGS sequence"/>
</dbReference>
<dbReference type="PROSITE" id="PS50928">
    <property type="entry name" value="ABC_TM1"/>
    <property type="match status" value="1"/>
</dbReference>
<evidence type="ECO:0000313" key="10">
    <source>
        <dbReference type="Proteomes" id="UP001597497"/>
    </source>
</evidence>
<keyword evidence="4 7" id="KW-0812">Transmembrane</keyword>
<organism evidence="9 10">
    <name type="scientific">Marinicrinis sediminis</name>
    <dbReference type="NCBI Taxonomy" id="1652465"/>
    <lineage>
        <taxon>Bacteria</taxon>
        <taxon>Bacillati</taxon>
        <taxon>Bacillota</taxon>
        <taxon>Bacilli</taxon>
        <taxon>Bacillales</taxon>
        <taxon>Paenibacillaceae</taxon>
    </lineage>
</organism>
<dbReference type="SUPFAM" id="SSF161098">
    <property type="entry name" value="MetI-like"/>
    <property type="match status" value="1"/>
</dbReference>
<dbReference type="EMBL" id="JBHUMM010000010">
    <property type="protein sequence ID" value="MFD2671326.1"/>
    <property type="molecule type" value="Genomic_DNA"/>
</dbReference>
<evidence type="ECO:0000256" key="1">
    <source>
        <dbReference type="ARBA" id="ARBA00004651"/>
    </source>
</evidence>
<evidence type="ECO:0000256" key="3">
    <source>
        <dbReference type="ARBA" id="ARBA00022475"/>
    </source>
</evidence>
<feature type="transmembrane region" description="Helical" evidence="7">
    <location>
        <begin position="34"/>
        <end position="54"/>
    </location>
</feature>